<dbReference type="PANTHER" id="PTHR38137:SF1">
    <property type="entry name" value="PRC-BARREL DOMAIN-CONTAINING PROTEIN"/>
    <property type="match status" value="1"/>
</dbReference>
<proteinExistence type="predicted"/>
<evidence type="ECO:0000256" key="1">
    <source>
        <dbReference type="SAM" id="MobiDB-lite"/>
    </source>
</evidence>
<name>A0A482TH29_9EURY</name>
<dbReference type="PANTHER" id="PTHR38137">
    <property type="entry name" value="PRC-BARREL DOMAIN PROTEIN"/>
    <property type="match status" value="1"/>
</dbReference>
<dbReference type="EMBL" id="RZHH01000001">
    <property type="protein sequence ID" value="RYJ19452.1"/>
    <property type="molecule type" value="Genomic_DNA"/>
</dbReference>
<comment type="caution">
    <text evidence="3">The sequence shown here is derived from an EMBL/GenBank/DDBJ whole genome shotgun (WGS) entry which is preliminary data.</text>
</comment>
<feature type="region of interest" description="Disordered" evidence="1">
    <location>
        <begin position="95"/>
        <end position="122"/>
    </location>
</feature>
<evidence type="ECO:0000259" key="2">
    <source>
        <dbReference type="Pfam" id="PF05239"/>
    </source>
</evidence>
<dbReference type="Pfam" id="PF05239">
    <property type="entry name" value="PRC"/>
    <property type="match status" value="1"/>
</dbReference>
<feature type="compositionally biased region" description="Polar residues" evidence="1">
    <location>
        <begin position="1"/>
        <end position="11"/>
    </location>
</feature>
<feature type="domain" description="PRC-barrel" evidence="2">
    <location>
        <begin position="17"/>
        <end position="92"/>
    </location>
</feature>
<dbReference type="SUPFAM" id="SSF50346">
    <property type="entry name" value="PRC-barrel domain"/>
    <property type="match status" value="1"/>
</dbReference>
<evidence type="ECO:0000313" key="3">
    <source>
        <dbReference type="EMBL" id="RYJ19452.1"/>
    </source>
</evidence>
<reference evidence="3 4" key="1">
    <citation type="submission" date="2018-12" db="EMBL/GenBank/DDBJ databases">
        <title>Genome analysis provides insights into bioremediation potentialities of Halogeometricum borinquense strain N11.</title>
        <authorList>
            <person name="Najjari A."/>
            <person name="Youssef N."/>
            <person name="Fhoula I."/>
            <person name="Ben Dhia O."/>
            <person name="Mahjoubi M."/>
            <person name="Ouzari H.I."/>
            <person name="Cherif A."/>
        </authorList>
    </citation>
    <scope>NUCLEOTIDE SEQUENCE [LARGE SCALE GENOMIC DNA]</scope>
    <source>
        <strain evidence="3 4">N11</strain>
    </source>
</reference>
<accession>A0A482TH29</accession>
<feature type="region of interest" description="Disordered" evidence="1">
    <location>
        <begin position="1"/>
        <end position="23"/>
    </location>
</feature>
<gene>
    <name evidence="3" type="ORF">ELS19_00115</name>
</gene>
<dbReference type="RefSeq" id="WP_129782968.1">
    <property type="nucleotide sequence ID" value="NZ_RZHH01000001.1"/>
</dbReference>
<dbReference type="AlphaFoldDB" id="A0A482TH29"/>
<protein>
    <recommendedName>
        <fullName evidence="2">PRC-barrel domain-containing protein</fullName>
    </recommendedName>
</protein>
<dbReference type="Proteomes" id="UP000294028">
    <property type="component" value="Unassembled WGS sequence"/>
</dbReference>
<sequence length="122" mass="12800">MVPESHPTTTVPRGEPAPDLSGEAVYTHDGYRLGQAVGVTVDLDQGKATGLLVADIDENRFPNLPTGNKGVSIPYPRIDGIGDVIVVDVLGSELGASPSDEFDSEELSEALSEDAAEKPQAR</sequence>
<dbReference type="InterPro" id="IPR027275">
    <property type="entry name" value="PRC-brl_dom"/>
</dbReference>
<dbReference type="Gene3D" id="2.30.30.240">
    <property type="entry name" value="PRC-barrel domain"/>
    <property type="match status" value="1"/>
</dbReference>
<feature type="compositionally biased region" description="Acidic residues" evidence="1">
    <location>
        <begin position="100"/>
        <end position="114"/>
    </location>
</feature>
<organism evidence="3 4">
    <name type="scientific">Halogeometricum borinquense</name>
    <dbReference type="NCBI Taxonomy" id="60847"/>
    <lineage>
        <taxon>Archaea</taxon>
        <taxon>Methanobacteriati</taxon>
        <taxon>Methanobacteriota</taxon>
        <taxon>Stenosarchaea group</taxon>
        <taxon>Halobacteria</taxon>
        <taxon>Halobacteriales</taxon>
        <taxon>Haloferacaceae</taxon>
        <taxon>Halogeometricum</taxon>
    </lineage>
</organism>
<evidence type="ECO:0000313" key="4">
    <source>
        <dbReference type="Proteomes" id="UP000294028"/>
    </source>
</evidence>
<dbReference type="InterPro" id="IPR011033">
    <property type="entry name" value="PRC_barrel-like_sf"/>
</dbReference>